<dbReference type="GO" id="GO:0043335">
    <property type="term" value="P:protein unfolding"/>
    <property type="evidence" value="ECO:0007669"/>
    <property type="project" value="TreeGrafter"/>
</dbReference>
<protein>
    <recommendedName>
        <fullName evidence="3">peptidylprolyl isomerase</fullName>
        <ecNumber evidence="3">5.2.1.8</ecNumber>
    </recommendedName>
</protein>
<comment type="caution">
    <text evidence="10">The sequence shown here is derived from an EMBL/GenBank/DDBJ whole genome shotgun (WGS) entry which is preliminary data.</text>
</comment>
<dbReference type="InterPro" id="IPR037041">
    <property type="entry name" value="Trigger_fac_C_sf"/>
</dbReference>
<dbReference type="GO" id="GO:0051083">
    <property type="term" value="P:'de novo' cotranslational protein folding"/>
    <property type="evidence" value="ECO:0007669"/>
    <property type="project" value="TreeGrafter"/>
</dbReference>
<dbReference type="Pfam" id="PF05697">
    <property type="entry name" value="Trigger_N"/>
    <property type="match status" value="1"/>
</dbReference>
<dbReference type="InterPro" id="IPR005215">
    <property type="entry name" value="Trig_fac"/>
</dbReference>
<dbReference type="GO" id="GO:0044183">
    <property type="term" value="F:protein folding chaperone"/>
    <property type="evidence" value="ECO:0007669"/>
    <property type="project" value="TreeGrafter"/>
</dbReference>
<dbReference type="InterPro" id="IPR008880">
    <property type="entry name" value="Trigger_fac_C"/>
</dbReference>
<evidence type="ECO:0000256" key="2">
    <source>
        <dbReference type="ARBA" id="ARBA00005464"/>
    </source>
</evidence>
<proteinExistence type="inferred from homology"/>
<evidence type="ECO:0000256" key="5">
    <source>
        <dbReference type="ARBA" id="ARBA00023186"/>
    </source>
</evidence>
<dbReference type="InterPro" id="IPR027304">
    <property type="entry name" value="Trigger_fact/SurA_dom_sf"/>
</dbReference>
<keyword evidence="6 10" id="KW-0413">Isomerase</keyword>
<sequence length="389" mass="45129">MKVKFENLEDGEVKMTVSLDKEEFEKHRQAGFKKVQEFIQIDGFRKGNVPENVIVEKYGEMVILEEMAHLAINDTFYSSIIKENEDKKDDEKIIPLSEPKISITKIGQGSDLEYNAVFSVLPKIDLVDYKKIAKEENEKIEKEEFAELKKKNDQAVKEDILEVTEGEVVEVLESLRKTRSGGGHVHEDGSVHSHSHEHVEEVPLEEGVEKIEKEELPELNDEFAQSFGDQFKTLDELKAKVKENLVLEKKSRLQEKKRTSILERLVTETKTVLPEALIEDELERMKLQTKADIERFGSKWEEYLTHLKKTEEDLKSEWRDMARKRVMSQLLINEIAKKEKVEASKEDIDAEALKIMTQMPEANENNVRGYVQQILINEKVMRMLDGEEK</sequence>
<feature type="compositionally biased region" description="Basic and acidic residues" evidence="7">
    <location>
        <begin position="184"/>
        <end position="204"/>
    </location>
</feature>
<name>A0A644UA94_9ZZZZ</name>
<organism evidence="10">
    <name type="scientific">bioreactor metagenome</name>
    <dbReference type="NCBI Taxonomy" id="1076179"/>
    <lineage>
        <taxon>unclassified sequences</taxon>
        <taxon>metagenomes</taxon>
        <taxon>ecological metagenomes</taxon>
    </lineage>
</organism>
<comment type="similarity">
    <text evidence="2">Belongs to the FKBP-type PPIase family. Tig subfamily.</text>
</comment>
<evidence type="ECO:0000259" key="9">
    <source>
        <dbReference type="Pfam" id="PF05698"/>
    </source>
</evidence>
<dbReference type="PANTHER" id="PTHR30560">
    <property type="entry name" value="TRIGGER FACTOR CHAPERONE AND PEPTIDYL-PROLYL CIS/TRANS ISOMERASE"/>
    <property type="match status" value="1"/>
</dbReference>
<dbReference type="GO" id="GO:0015031">
    <property type="term" value="P:protein transport"/>
    <property type="evidence" value="ECO:0007669"/>
    <property type="project" value="InterPro"/>
</dbReference>
<feature type="domain" description="Trigger factor ribosome-binding bacterial" evidence="8">
    <location>
        <begin position="1"/>
        <end position="146"/>
    </location>
</feature>
<feature type="domain" description="Trigger factor C-terminal" evidence="9">
    <location>
        <begin position="233"/>
        <end position="375"/>
    </location>
</feature>
<dbReference type="SUPFAM" id="SSF109998">
    <property type="entry name" value="Triger factor/SurA peptide-binding domain-like"/>
    <property type="match status" value="1"/>
</dbReference>
<comment type="catalytic activity">
    <reaction evidence="1">
        <text>[protein]-peptidylproline (omega=180) = [protein]-peptidylproline (omega=0)</text>
        <dbReference type="Rhea" id="RHEA:16237"/>
        <dbReference type="Rhea" id="RHEA-COMP:10747"/>
        <dbReference type="Rhea" id="RHEA-COMP:10748"/>
        <dbReference type="ChEBI" id="CHEBI:83833"/>
        <dbReference type="ChEBI" id="CHEBI:83834"/>
        <dbReference type="EC" id="5.2.1.8"/>
    </reaction>
</comment>
<evidence type="ECO:0000256" key="6">
    <source>
        <dbReference type="ARBA" id="ARBA00023235"/>
    </source>
</evidence>
<dbReference type="PANTHER" id="PTHR30560:SF3">
    <property type="entry name" value="TRIGGER FACTOR-LIKE PROTEIN TIG, CHLOROPLASTIC"/>
    <property type="match status" value="1"/>
</dbReference>
<dbReference type="AlphaFoldDB" id="A0A644UA94"/>
<evidence type="ECO:0000256" key="7">
    <source>
        <dbReference type="SAM" id="MobiDB-lite"/>
    </source>
</evidence>
<evidence type="ECO:0000259" key="8">
    <source>
        <dbReference type="Pfam" id="PF05697"/>
    </source>
</evidence>
<evidence type="ECO:0000256" key="4">
    <source>
        <dbReference type="ARBA" id="ARBA00023110"/>
    </source>
</evidence>
<feature type="region of interest" description="Disordered" evidence="7">
    <location>
        <begin position="179"/>
        <end position="204"/>
    </location>
</feature>
<accession>A0A644UA94</accession>
<keyword evidence="5" id="KW-0143">Chaperone</keyword>
<evidence type="ECO:0000313" key="10">
    <source>
        <dbReference type="EMBL" id="MPL75905.1"/>
    </source>
</evidence>
<dbReference type="EMBL" id="VSSQ01000092">
    <property type="protein sequence ID" value="MPL75905.1"/>
    <property type="molecule type" value="Genomic_DNA"/>
</dbReference>
<dbReference type="GO" id="GO:0003755">
    <property type="term" value="F:peptidyl-prolyl cis-trans isomerase activity"/>
    <property type="evidence" value="ECO:0007669"/>
    <property type="project" value="UniProtKB-KW"/>
</dbReference>
<dbReference type="InterPro" id="IPR008881">
    <property type="entry name" value="Trigger_fac_ribosome-bd_bac"/>
</dbReference>
<evidence type="ECO:0000256" key="1">
    <source>
        <dbReference type="ARBA" id="ARBA00000971"/>
    </source>
</evidence>
<reference evidence="10" key="1">
    <citation type="submission" date="2019-08" db="EMBL/GenBank/DDBJ databases">
        <authorList>
            <person name="Kucharzyk K."/>
            <person name="Murdoch R.W."/>
            <person name="Higgins S."/>
            <person name="Loffler F."/>
        </authorList>
    </citation>
    <scope>NUCLEOTIDE SEQUENCE</scope>
</reference>
<dbReference type="PIRSF" id="PIRSF003095">
    <property type="entry name" value="Trigger_factor"/>
    <property type="match status" value="1"/>
</dbReference>
<dbReference type="Pfam" id="PF05698">
    <property type="entry name" value="Trigger_C"/>
    <property type="match status" value="1"/>
</dbReference>
<evidence type="ECO:0000256" key="3">
    <source>
        <dbReference type="ARBA" id="ARBA00013194"/>
    </source>
</evidence>
<gene>
    <name evidence="10" type="primary">tig_10</name>
    <name evidence="10" type="ORF">SDC9_21743</name>
</gene>
<dbReference type="SUPFAM" id="SSF102735">
    <property type="entry name" value="Trigger factor ribosome-binding domain"/>
    <property type="match status" value="1"/>
</dbReference>
<dbReference type="GO" id="GO:0043022">
    <property type="term" value="F:ribosome binding"/>
    <property type="evidence" value="ECO:0007669"/>
    <property type="project" value="TreeGrafter"/>
</dbReference>
<dbReference type="InterPro" id="IPR036611">
    <property type="entry name" value="Trigger_fac_ribosome-bd_sf"/>
</dbReference>
<dbReference type="EC" id="5.2.1.8" evidence="3"/>
<dbReference type="Gene3D" id="3.30.70.1050">
    <property type="entry name" value="Trigger factor ribosome-binding domain"/>
    <property type="match status" value="1"/>
</dbReference>
<dbReference type="Gene3D" id="1.10.3120.10">
    <property type="entry name" value="Trigger factor, C-terminal domain"/>
    <property type="match status" value="1"/>
</dbReference>
<keyword evidence="4" id="KW-0697">Rotamase</keyword>